<dbReference type="InterPro" id="IPR046160">
    <property type="entry name" value="DUF6162"/>
</dbReference>
<feature type="transmembrane region" description="Helical" evidence="1">
    <location>
        <begin position="28"/>
        <end position="47"/>
    </location>
</feature>
<dbReference type="HOGENOM" id="CLU_101377_1_0_5"/>
<dbReference type="STRING" id="1367847.JCM7686_1512"/>
<name>S5YB18_PARAH</name>
<organism evidence="2 3">
    <name type="scientific">Paracoccus aminophilus JCM 7686</name>
    <dbReference type="NCBI Taxonomy" id="1367847"/>
    <lineage>
        <taxon>Bacteria</taxon>
        <taxon>Pseudomonadati</taxon>
        <taxon>Pseudomonadota</taxon>
        <taxon>Alphaproteobacteria</taxon>
        <taxon>Rhodobacterales</taxon>
        <taxon>Paracoccaceae</taxon>
        <taxon>Paracoccus</taxon>
    </lineage>
</organism>
<dbReference type="EMBL" id="CP006650">
    <property type="protein sequence ID" value="AGT08613.1"/>
    <property type="molecule type" value="Genomic_DNA"/>
</dbReference>
<dbReference type="eggNOG" id="ENOG5032XQ5">
    <property type="taxonomic scope" value="Bacteria"/>
</dbReference>
<keyword evidence="3" id="KW-1185">Reference proteome</keyword>
<dbReference type="AlphaFoldDB" id="S5YB18"/>
<protein>
    <submittedName>
        <fullName evidence="2">Uncharacterized protein</fullName>
    </submittedName>
</protein>
<accession>S5YB18</accession>
<keyword evidence="1" id="KW-1133">Transmembrane helix</keyword>
<dbReference type="KEGG" id="pami:JCM7686_1512"/>
<reference evidence="2 3" key="1">
    <citation type="journal article" date="2014" name="BMC Genomics">
        <title>Architecture and functions of a multipartite genome of the methylotrophic bacterium Paracoccus aminophilus JCM 7686, containing primary and secondary chromids.</title>
        <authorList>
            <person name="Dziewit L."/>
            <person name="Czarnecki J."/>
            <person name="Wibberg D."/>
            <person name="Radlinska M."/>
            <person name="Mrozek P."/>
            <person name="Szymczak M."/>
            <person name="Schluter A."/>
            <person name="Puhler A."/>
            <person name="Bartosik D."/>
        </authorList>
    </citation>
    <scope>NUCLEOTIDE SEQUENCE [LARGE SCALE GENOMIC DNA]</scope>
    <source>
        <strain evidence="2">JCM 7686</strain>
    </source>
</reference>
<keyword evidence="1" id="KW-0812">Transmembrane</keyword>
<dbReference type="Proteomes" id="UP000015480">
    <property type="component" value="Chromosome"/>
</dbReference>
<evidence type="ECO:0000313" key="2">
    <source>
        <dbReference type="EMBL" id="AGT08613.1"/>
    </source>
</evidence>
<gene>
    <name evidence="2" type="ORF">JCM7686_1512</name>
</gene>
<proteinExistence type="predicted"/>
<sequence>MNPVDVTTPVLAPTQSAVLPSSGRRESLAVLALVVAILAGSAGVIALHRQDSDIVALPEWQIDLRSGLNAAEQGITADLLTAAPEIPFLPDSRVETLAAEGLPPFTTDAASAVRGGHLWQKIEAADRQAWLGLPAQTDLARPMLLRLEGDAPTVWIAASPAATGDLSDASLIASGWQMVATRYDASVTRRDVH</sequence>
<evidence type="ECO:0000256" key="1">
    <source>
        <dbReference type="SAM" id="Phobius"/>
    </source>
</evidence>
<keyword evidence="1" id="KW-0472">Membrane</keyword>
<dbReference type="RefSeq" id="WP_020950251.1">
    <property type="nucleotide sequence ID" value="NC_022041.1"/>
</dbReference>
<dbReference type="PATRIC" id="fig|1367847.3.peg.1485"/>
<dbReference type="Pfam" id="PF19659">
    <property type="entry name" value="DUF6162"/>
    <property type="match status" value="1"/>
</dbReference>
<evidence type="ECO:0000313" key="3">
    <source>
        <dbReference type="Proteomes" id="UP000015480"/>
    </source>
</evidence>